<sequence length="112" mass="12977">MNTIIPIFLCALANVAFARDPPDVIPQQICFYDDKTYEDEDYVYTGPYEDTGCYVYWCKNAQIQPKYFIDCDPPPIPSCPKEFTPNKCCPKYLCTEITNHVPQTKKCVFVRN</sequence>
<organism evidence="2 3">
    <name type="scientific">Clunio marinus</name>
    <dbReference type="NCBI Taxonomy" id="568069"/>
    <lineage>
        <taxon>Eukaryota</taxon>
        <taxon>Metazoa</taxon>
        <taxon>Ecdysozoa</taxon>
        <taxon>Arthropoda</taxon>
        <taxon>Hexapoda</taxon>
        <taxon>Insecta</taxon>
        <taxon>Pterygota</taxon>
        <taxon>Neoptera</taxon>
        <taxon>Endopterygota</taxon>
        <taxon>Diptera</taxon>
        <taxon>Nematocera</taxon>
        <taxon>Chironomoidea</taxon>
        <taxon>Chironomidae</taxon>
        <taxon>Clunio</taxon>
    </lineage>
</organism>
<dbReference type="AlphaFoldDB" id="A0A1J1J177"/>
<name>A0A1J1J177_9DIPT</name>
<evidence type="ECO:0000256" key="1">
    <source>
        <dbReference type="SAM" id="SignalP"/>
    </source>
</evidence>
<dbReference type="SUPFAM" id="SSF57603">
    <property type="entry name" value="FnI-like domain"/>
    <property type="match status" value="1"/>
</dbReference>
<gene>
    <name evidence="2" type="ORF">CLUMA_CG018150</name>
</gene>
<feature type="chain" id="PRO_5012339700" evidence="1">
    <location>
        <begin position="19"/>
        <end position="112"/>
    </location>
</feature>
<dbReference type="Proteomes" id="UP000183832">
    <property type="component" value="Unassembled WGS sequence"/>
</dbReference>
<reference evidence="2 3" key="1">
    <citation type="submission" date="2015-04" db="EMBL/GenBank/DDBJ databases">
        <authorList>
            <person name="Syromyatnikov M.Y."/>
            <person name="Popov V.N."/>
        </authorList>
    </citation>
    <scope>NUCLEOTIDE SEQUENCE [LARGE SCALE GENOMIC DNA]</scope>
</reference>
<accession>A0A1J1J177</accession>
<feature type="signal peptide" evidence="1">
    <location>
        <begin position="1"/>
        <end position="18"/>
    </location>
</feature>
<proteinExistence type="predicted"/>
<evidence type="ECO:0000313" key="2">
    <source>
        <dbReference type="EMBL" id="CRL05198.1"/>
    </source>
</evidence>
<keyword evidence="3" id="KW-1185">Reference proteome</keyword>
<protein>
    <submittedName>
        <fullName evidence="2">CLUMA_CG018150, isoform A</fullName>
    </submittedName>
</protein>
<evidence type="ECO:0000313" key="3">
    <source>
        <dbReference type="Proteomes" id="UP000183832"/>
    </source>
</evidence>
<dbReference type="EMBL" id="CVRI01000064">
    <property type="protein sequence ID" value="CRL05198.1"/>
    <property type="molecule type" value="Genomic_DNA"/>
</dbReference>
<keyword evidence="1" id="KW-0732">Signal</keyword>